<feature type="transmembrane region" description="Helical" evidence="8">
    <location>
        <begin position="247"/>
        <end position="267"/>
    </location>
</feature>
<dbReference type="SUPFAM" id="SSF53448">
    <property type="entry name" value="Nucleotide-diphospho-sugar transferases"/>
    <property type="match status" value="1"/>
</dbReference>
<comment type="caution">
    <text evidence="11">The sequence shown here is derived from an EMBL/GenBank/DDBJ whole genome shotgun (WGS) entry which is preliminary data.</text>
</comment>
<evidence type="ECO:0000259" key="9">
    <source>
        <dbReference type="Pfam" id="PF00535"/>
    </source>
</evidence>
<comment type="similarity">
    <text evidence="2">Belongs to the glycosyltransferase 2 family.</text>
</comment>
<dbReference type="InterPro" id="IPR029044">
    <property type="entry name" value="Nucleotide-diphossugar_trans"/>
</dbReference>
<evidence type="ECO:0000256" key="3">
    <source>
        <dbReference type="ARBA" id="ARBA00022676"/>
    </source>
</evidence>
<reference evidence="11 12" key="1">
    <citation type="submission" date="2019-09" db="EMBL/GenBank/DDBJ databases">
        <title>Genome sequence of Rhodovastum atsumiense, a diverse member of the Acetobacteraceae family of non-sulfur purple photosynthetic bacteria.</title>
        <authorList>
            <person name="Meyer T."/>
            <person name="Kyndt J."/>
        </authorList>
    </citation>
    <scope>NUCLEOTIDE SEQUENCE [LARGE SCALE GENOMIC DNA]</scope>
    <source>
        <strain evidence="11 12">DSM 21279</strain>
    </source>
</reference>
<organism evidence="11 12">
    <name type="scientific">Rhodovastum atsumiense</name>
    <dbReference type="NCBI Taxonomy" id="504468"/>
    <lineage>
        <taxon>Bacteria</taxon>
        <taxon>Pseudomonadati</taxon>
        <taxon>Pseudomonadota</taxon>
        <taxon>Alphaproteobacteria</taxon>
        <taxon>Acetobacterales</taxon>
        <taxon>Acetobacteraceae</taxon>
        <taxon>Rhodovastum</taxon>
    </lineage>
</organism>
<sequence>MPTPLALGQAPLLAVVIPVLNEQDNIAPLVERLDATLAGTAWEAIFVDDDSTDGTRAAVAAIAARDPRVRLLHRIGRRGLASAFIEGAQASLAPYVAAMDGDLQHDEAVLPRMLAALRDDGYDIAIGSRYVAGGGVGGWDKGRVGMSSLATRLSRMVLRAPVTDPMSGFFMIRRTTFERAVRRLSAMGFKILLDILASLPERPRLIELPYQFRTRLAGESKLDAGVLRDYALLLADKLVGHIVPVRFLLFAAVGAMGIAAHLVVLRLCLSPFGLDFPTAQSLATAAAIVGNFWLNNIFTFRDRRLHGWGFLRGLVTFAAICSVGAAANVSVSSFLFSPTVHTTWWLAGMAGAVMSLVWNYAASSVLTWRRS</sequence>
<protein>
    <submittedName>
        <fullName evidence="11">Glycosyltransferase family 2 protein</fullName>
    </submittedName>
</protein>
<evidence type="ECO:0000256" key="5">
    <source>
        <dbReference type="ARBA" id="ARBA00022692"/>
    </source>
</evidence>
<dbReference type="PANTHER" id="PTHR43398:SF1">
    <property type="entry name" value="DOLICHOL-PHOSPHATE MANNOSYLTRANSFERASE SUBUNIT 1"/>
    <property type="match status" value="1"/>
</dbReference>
<accession>A0A5M6IZ22</accession>
<proteinExistence type="inferred from homology"/>
<comment type="subcellular location">
    <subcellularLocation>
        <location evidence="1">Membrane</location>
        <topology evidence="1">Multi-pass membrane protein</topology>
    </subcellularLocation>
</comment>
<keyword evidence="3" id="KW-0328">Glycosyltransferase</keyword>
<feature type="domain" description="Glycosyltransferase 2-like" evidence="9">
    <location>
        <begin position="15"/>
        <end position="178"/>
    </location>
</feature>
<evidence type="ECO:0000256" key="7">
    <source>
        <dbReference type="ARBA" id="ARBA00023136"/>
    </source>
</evidence>
<dbReference type="Pfam" id="PF04138">
    <property type="entry name" value="GtrA_DPMS_TM"/>
    <property type="match status" value="1"/>
</dbReference>
<dbReference type="Proteomes" id="UP000325255">
    <property type="component" value="Unassembled WGS sequence"/>
</dbReference>
<dbReference type="AlphaFoldDB" id="A0A5M6IZ22"/>
<feature type="domain" description="GtrA/DPMS transmembrane" evidence="10">
    <location>
        <begin position="250"/>
        <end position="368"/>
    </location>
</feature>
<feature type="transmembrane region" description="Helical" evidence="8">
    <location>
        <begin position="342"/>
        <end position="361"/>
    </location>
</feature>
<evidence type="ECO:0000313" key="11">
    <source>
        <dbReference type="EMBL" id="KAA5612635.1"/>
    </source>
</evidence>
<dbReference type="OrthoDB" id="9811222at2"/>
<evidence type="ECO:0000256" key="4">
    <source>
        <dbReference type="ARBA" id="ARBA00022679"/>
    </source>
</evidence>
<dbReference type="GO" id="GO:0009247">
    <property type="term" value="P:glycolipid biosynthetic process"/>
    <property type="evidence" value="ECO:0007669"/>
    <property type="project" value="TreeGrafter"/>
</dbReference>
<dbReference type="EMBL" id="VWPK01000011">
    <property type="protein sequence ID" value="KAA5612635.1"/>
    <property type="molecule type" value="Genomic_DNA"/>
</dbReference>
<evidence type="ECO:0000259" key="10">
    <source>
        <dbReference type="Pfam" id="PF04138"/>
    </source>
</evidence>
<name>A0A5M6IZ22_9PROT</name>
<keyword evidence="5 8" id="KW-0812">Transmembrane</keyword>
<evidence type="ECO:0000313" key="12">
    <source>
        <dbReference type="Proteomes" id="UP000325255"/>
    </source>
</evidence>
<feature type="transmembrane region" description="Helical" evidence="8">
    <location>
        <begin position="279"/>
        <end position="298"/>
    </location>
</feature>
<keyword evidence="12" id="KW-1185">Reference proteome</keyword>
<keyword evidence="6 8" id="KW-1133">Transmembrane helix</keyword>
<keyword evidence="4 11" id="KW-0808">Transferase</keyword>
<dbReference type="GO" id="GO:0016020">
    <property type="term" value="C:membrane"/>
    <property type="evidence" value="ECO:0007669"/>
    <property type="project" value="UniProtKB-SubCell"/>
</dbReference>
<dbReference type="Pfam" id="PF00535">
    <property type="entry name" value="Glycos_transf_2"/>
    <property type="match status" value="1"/>
</dbReference>
<evidence type="ECO:0000256" key="8">
    <source>
        <dbReference type="SAM" id="Phobius"/>
    </source>
</evidence>
<dbReference type="InterPro" id="IPR007267">
    <property type="entry name" value="GtrA_DPMS_TM"/>
</dbReference>
<keyword evidence="7 8" id="KW-0472">Membrane</keyword>
<dbReference type="CDD" id="cd06442">
    <property type="entry name" value="DPM1_like"/>
    <property type="match status" value="1"/>
</dbReference>
<evidence type="ECO:0000256" key="1">
    <source>
        <dbReference type="ARBA" id="ARBA00004141"/>
    </source>
</evidence>
<gene>
    <name evidence="11" type="ORF">F1189_08660</name>
</gene>
<dbReference type="GO" id="GO:0004582">
    <property type="term" value="F:dolichyl-phosphate beta-D-mannosyltransferase activity"/>
    <property type="evidence" value="ECO:0007669"/>
    <property type="project" value="InterPro"/>
</dbReference>
<evidence type="ECO:0000256" key="2">
    <source>
        <dbReference type="ARBA" id="ARBA00006739"/>
    </source>
</evidence>
<evidence type="ECO:0000256" key="6">
    <source>
        <dbReference type="ARBA" id="ARBA00022989"/>
    </source>
</evidence>
<dbReference type="PANTHER" id="PTHR43398">
    <property type="entry name" value="DOLICHOL-PHOSPHATE MANNOSYLTRANSFERASE SUBUNIT 1"/>
    <property type="match status" value="1"/>
</dbReference>
<dbReference type="GO" id="GO:0000271">
    <property type="term" value="P:polysaccharide biosynthetic process"/>
    <property type="evidence" value="ECO:0007669"/>
    <property type="project" value="InterPro"/>
</dbReference>
<dbReference type="InterPro" id="IPR039528">
    <property type="entry name" value="DPM1-like"/>
</dbReference>
<dbReference type="Gene3D" id="3.90.550.10">
    <property type="entry name" value="Spore Coat Polysaccharide Biosynthesis Protein SpsA, Chain A"/>
    <property type="match status" value="1"/>
</dbReference>
<dbReference type="InterPro" id="IPR001173">
    <property type="entry name" value="Glyco_trans_2-like"/>
</dbReference>
<feature type="transmembrane region" description="Helical" evidence="8">
    <location>
        <begin position="310"/>
        <end position="336"/>
    </location>
</feature>